<protein>
    <submittedName>
        <fullName evidence="1">Uncharacterized protein</fullName>
    </submittedName>
</protein>
<reference evidence="1 2" key="1">
    <citation type="submission" date="2018-09" db="EMBL/GenBank/DDBJ databases">
        <authorList>
            <person name="Zeman M."/>
            <person name="Pardy F."/>
        </authorList>
    </citation>
    <scope>NUCLEOTIDE SEQUENCE [LARGE SCALE GENOMIC DNA]</scope>
    <source>
        <strain evidence="1 2">CCM 8852</strain>
    </source>
</reference>
<reference evidence="1 2" key="2">
    <citation type="submission" date="2019-01" db="EMBL/GenBank/DDBJ databases">
        <title>Hymenobacter humicola sp. nov., isolated from soils in Antarctica.</title>
        <authorList>
            <person name="Sedlacek I."/>
            <person name="Holochova P."/>
            <person name="Kralova S."/>
            <person name="Pantucek R."/>
            <person name="Stankova E."/>
            <person name="Vrbovska V."/>
            <person name="Kristofova L."/>
            <person name="Svec P."/>
            <person name="Busse H.-J."/>
        </authorList>
    </citation>
    <scope>NUCLEOTIDE SEQUENCE [LARGE SCALE GENOMIC DNA]</scope>
    <source>
        <strain evidence="1 2">CCM 8852</strain>
    </source>
</reference>
<accession>A0A418QN25</accession>
<dbReference type="AlphaFoldDB" id="A0A418QN25"/>
<name>A0A418QN25_9BACT</name>
<gene>
    <name evidence="1" type="ORF">D0T11_18745</name>
</gene>
<dbReference type="EMBL" id="QYCN01000040">
    <property type="protein sequence ID" value="RIY06480.1"/>
    <property type="molecule type" value="Genomic_DNA"/>
</dbReference>
<dbReference type="Proteomes" id="UP000284250">
    <property type="component" value="Unassembled WGS sequence"/>
</dbReference>
<organism evidence="1 2">
    <name type="scientific">Hymenobacter rubripertinctus</name>
    <dbReference type="NCBI Taxonomy" id="2029981"/>
    <lineage>
        <taxon>Bacteria</taxon>
        <taxon>Pseudomonadati</taxon>
        <taxon>Bacteroidota</taxon>
        <taxon>Cytophagia</taxon>
        <taxon>Cytophagales</taxon>
        <taxon>Hymenobacteraceae</taxon>
        <taxon>Hymenobacter</taxon>
    </lineage>
</organism>
<keyword evidence="2" id="KW-1185">Reference proteome</keyword>
<dbReference type="RefSeq" id="WP_119657345.1">
    <property type="nucleotide sequence ID" value="NZ_JBHUOI010000081.1"/>
</dbReference>
<sequence length="136" mass="15811">MNPIQPAQLKVLHLLLKECDLVEMKTTLVGSFTSHRATSSKDMTEYEAQCLVDYLKAEHNGRCKKMRGKIIHYLTLLGYVLNDQTPDWRRINEFVKAIGSNNPRKVQLNFLYHSELPKVVSQVEAMYKHEIKRLKP</sequence>
<dbReference type="OrthoDB" id="677839at2"/>
<evidence type="ECO:0000313" key="2">
    <source>
        <dbReference type="Proteomes" id="UP000284250"/>
    </source>
</evidence>
<proteinExistence type="predicted"/>
<evidence type="ECO:0000313" key="1">
    <source>
        <dbReference type="EMBL" id="RIY06480.1"/>
    </source>
</evidence>
<comment type="caution">
    <text evidence="1">The sequence shown here is derived from an EMBL/GenBank/DDBJ whole genome shotgun (WGS) entry which is preliminary data.</text>
</comment>